<gene>
    <name evidence="3" type="ORF">CYMTET_44318</name>
</gene>
<dbReference type="Pfam" id="PF00574">
    <property type="entry name" value="CLP_protease"/>
    <property type="match status" value="1"/>
</dbReference>
<dbReference type="SUPFAM" id="SSF52096">
    <property type="entry name" value="ClpP/crotonase"/>
    <property type="match status" value="1"/>
</dbReference>
<dbReference type="GO" id="GO:0004176">
    <property type="term" value="F:ATP-dependent peptidase activity"/>
    <property type="evidence" value="ECO:0007669"/>
    <property type="project" value="InterPro"/>
</dbReference>
<dbReference type="Proteomes" id="UP001190700">
    <property type="component" value="Unassembled WGS sequence"/>
</dbReference>
<accession>A0AAE0EZP1</accession>
<dbReference type="PRINTS" id="PR00127">
    <property type="entry name" value="CLPPROTEASEP"/>
</dbReference>
<dbReference type="GO" id="GO:0051117">
    <property type="term" value="F:ATPase binding"/>
    <property type="evidence" value="ECO:0007669"/>
    <property type="project" value="TreeGrafter"/>
</dbReference>
<name>A0AAE0EZP1_9CHLO</name>
<dbReference type="EMBL" id="LGRX02030095">
    <property type="protein sequence ID" value="KAK3246097.1"/>
    <property type="molecule type" value="Genomic_DNA"/>
</dbReference>
<dbReference type="PANTHER" id="PTHR10381">
    <property type="entry name" value="ATP-DEPENDENT CLP PROTEASE PROTEOLYTIC SUBUNIT"/>
    <property type="match status" value="1"/>
</dbReference>
<evidence type="ECO:0000313" key="4">
    <source>
        <dbReference type="Proteomes" id="UP001190700"/>
    </source>
</evidence>
<evidence type="ECO:0000256" key="1">
    <source>
        <dbReference type="ARBA" id="ARBA00007039"/>
    </source>
</evidence>
<comment type="similarity">
    <text evidence="1 2">Belongs to the peptidase S14 family.</text>
</comment>
<dbReference type="InterPro" id="IPR001907">
    <property type="entry name" value="ClpP"/>
</dbReference>
<reference evidence="3 4" key="1">
    <citation type="journal article" date="2015" name="Genome Biol. Evol.">
        <title>Comparative Genomics of a Bacterivorous Green Alga Reveals Evolutionary Causalities and Consequences of Phago-Mixotrophic Mode of Nutrition.</title>
        <authorList>
            <person name="Burns J.A."/>
            <person name="Paasch A."/>
            <person name="Narechania A."/>
            <person name="Kim E."/>
        </authorList>
    </citation>
    <scope>NUCLEOTIDE SEQUENCE [LARGE SCALE GENOMIC DNA]</scope>
    <source>
        <strain evidence="3 4">PLY_AMNH</strain>
    </source>
</reference>
<evidence type="ECO:0000313" key="3">
    <source>
        <dbReference type="EMBL" id="KAK3246097.1"/>
    </source>
</evidence>
<dbReference type="AlphaFoldDB" id="A0AAE0EZP1"/>
<dbReference type="Gene3D" id="3.90.226.10">
    <property type="entry name" value="2-enoyl-CoA Hydratase, Chain A, domain 1"/>
    <property type="match status" value="1"/>
</dbReference>
<dbReference type="InterPro" id="IPR023562">
    <property type="entry name" value="ClpP/TepA"/>
</dbReference>
<organism evidence="3 4">
    <name type="scientific">Cymbomonas tetramitiformis</name>
    <dbReference type="NCBI Taxonomy" id="36881"/>
    <lineage>
        <taxon>Eukaryota</taxon>
        <taxon>Viridiplantae</taxon>
        <taxon>Chlorophyta</taxon>
        <taxon>Pyramimonadophyceae</taxon>
        <taxon>Pyramimonadales</taxon>
        <taxon>Pyramimonadaceae</taxon>
        <taxon>Cymbomonas</taxon>
    </lineage>
</organism>
<proteinExistence type="inferred from homology"/>
<dbReference type="PANTHER" id="PTHR10381:SF11">
    <property type="entry name" value="ATP-DEPENDENT CLP PROTEASE PROTEOLYTIC SUBUNIT, MITOCHONDRIAL"/>
    <property type="match status" value="1"/>
</dbReference>
<protein>
    <recommendedName>
        <fullName evidence="2">ATP-dependent Clp protease proteolytic subunit</fullName>
    </recommendedName>
</protein>
<dbReference type="GO" id="GO:0004252">
    <property type="term" value="F:serine-type endopeptidase activity"/>
    <property type="evidence" value="ECO:0007669"/>
    <property type="project" value="InterPro"/>
</dbReference>
<dbReference type="GO" id="GO:0009368">
    <property type="term" value="C:endopeptidase Clp complex"/>
    <property type="evidence" value="ECO:0007669"/>
    <property type="project" value="TreeGrafter"/>
</dbReference>
<evidence type="ECO:0000256" key="2">
    <source>
        <dbReference type="RuleBase" id="RU003567"/>
    </source>
</evidence>
<keyword evidence="4" id="KW-1185">Reference proteome</keyword>
<sequence length="220" mass="24322">MSTAADNKGTHVRSSLAHRPQTECLELHLVGRVDDESANVLCEGLTRATHLKQPVILLYIHSPGGFVAAGKRIIDAMNVYRAVTKGSIHTHVAVEAKSMAAVLFLCGDVRTMCTQATLMLHQVSMTDVVACKKTATDTAATSAYHTHLNLELFRLIADRCETDVEGLKRKAYAQDWYIYATEAASLKMAHKIVQRSPYMTLEVVYKIDIVLNDDMDMNSI</sequence>
<dbReference type="GO" id="GO:0009536">
    <property type="term" value="C:plastid"/>
    <property type="evidence" value="ECO:0007669"/>
    <property type="project" value="UniProtKB-ARBA"/>
</dbReference>
<dbReference type="InterPro" id="IPR029045">
    <property type="entry name" value="ClpP/crotonase-like_dom_sf"/>
</dbReference>
<comment type="caution">
    <text evidence="3">The sequence shown here is derived from an EMBL/GenBank/DDBJ whole genome shotgun (WGS) entry which is preliminary data.</text>
</comment>
<dbReference type="GO" id="GO:0006515">
    <property type="term" value="P:protein quality control for misfolded or incompletely synthesized proteins"/>
    <property type="evidence" value="ECO:0007669"/>
    <property type="project" value="TreeGrafter"/>
</dbReference>